<accession>A0A9P6NGP8</accession>
<sequence length="140" mass="16161">MSLPSLLQATWKALSVPSTEFPNHTPELKAPAKEIADAFNRLEKGQAAAIFQLRMRHCPLNAYLHRFKRSTTKYCRGCGVPETVAHFLLYCRKFRSQRRSFRARVKAEKLRTNLDNVKRLLDDPKVFPLLAQYVIETDTV</sequence>
<reference evidence="1" key="1">
    <citation type="submission" date="2013-11" db="EMBL/GenBank/DDBJ databases">
        <title>Genome sequence of the fusiform rust pathogen reveals effectors for host alternation and coevolution with pine.</title>
        <authorList>
            <consortium name="DOE Joint Genome Institute"/>
            <person name="Smith K."/>
            <person name="Pendleton A."/>
            <person name="Kubisiak T."/>
            <person name="Anderson C."/>
            <person name="Salamov A."/>
            <person name="Aerts A."/>
            <person name="Riley R."/>
            <person name="Clum A."/>
            <person name="Lindquist E."/>
            <person name="Ence D."/>
            <person name="Campbell M."/>
            <person name="Kronenberg Z."/>
            <person name="Feau N."/>
            <person name="Dhillon B."/>
            <person name="Hamelin R."/>
            <person name="Burleigh J."/>
            <person name="Smith J."/>
            <person name="Yandell M."/>
            <person name="Nelson C."/>
            <person name="Grigoriev I."/>
            <person name="Davis J."/>
        </authorList>
    </citation>
    <scope>NUCLEOTIDE SEQUENCE</scope>
    <source>
        <strain evidence="1">G11</strain>
    </source>
</reference>
<dbReference type="Proteomes" id="UP000886653">
    <property type="component" value="Unassembled WGS sequence"/>
</dbReference>
<organism evidence="1 2">
    <name type="scientific">Cronartium quercuum f. sp. fusiforme G11</name>
    <dbReference type="NCBI Taxonomy" id="708437"/>
    <lineage>
        <taxon>Eukaryota</taxon>
        <taxon>Fungi</taxon>
        <taxon>Dikarya</taxon>
        <taxon>Basidiomycota</taxon>
        <taxon>Pucciniomycotina</taxon>
        <taxon>Pucciniomycetes</taxon>
        <taxon>Pucciniales</taxon>
        <taxon>Coleosporiaceae</taxon>
        <taxon>Cronartium</taxon>
    </lineage>
</organism>
<evidence type="ECO:0008006" key="3">
    <source>
        <dbReference type="Google" id="ProtNLM"/>
    </source>
</evidence>
<keyword evidence="2" id="KW-1185">Reference proteome</keyword>
<proteinExistence type="predicted"/>
<dbReference type="EMBL" id="MU167258">
    <property type="protein sequence ID" value="KAG0146621.1"/>
    <property type="molecule type" value="Genomic_DNA"/>
</dbReference>
<evidence type="ECO:0000313" key="1">
    <source>
        <dbReference type="EMBL" id="KAG0146621.1"/>
    </source>
</evidence>
<dbReference type="OrthoDB" id="3044497at2759"/>
<protein>
    <recommendedName>
        <fullName evidence="3">Reverse transcriptase zinc-binding domain-containing protein</fullName>
    </recommendedName>
</protein>
<evidence type="ECO:0000313" key="2">
    <source>
        <dbReference type="Proteomes" id="UP000886653"/>
    </source>
</evidence>
<name>A0A9P6NGP8_9BASI</name>
<gene>
    <name evidence="1" type="ORF">CROQUDRAFT_657097</name>
</gene>
<dbReference type="AlphaFoldDB" id="A0A9P6NGP8"/>
<comment type="caution">
    <text evidence="1">The sequence shown here is derived from an EMBL/GenBank/DDBJ whole genome shotgun (WGS) entry which is preliminary data.</text>
</comment>